<dbReference type="InterPro" id="IPR020846">
    <property type="entry name" value="MFS_dom"/>
</dbReference>
<feature type="transmembrane region" description="Helical" evidence="6">
    <location>
        <begin position="261"/>
        <end position="280"/>
    </location>
</feature>
<feature type="transmembrane region" description="Helical" evidence="6">
    <location>
        <begin position="104"/>
        <end position="123"/>
    </location>
</feature>
<evidence type="ECO:0000313" key="9">
    <source>
        <dbReference type="Proteomes" id="UP000223071"/>
    </source>
</evidence>
<comment type="caution">
    <text evidence="8">The sequence shown here is derived from an EMBL/GenBank/DDBJ whole genome shotgun (WGS) entry which is preliminary data.</text>
</comment>
<evidence type="ECO:0000256" key="1">
    <source>
        <dbReference type="ARBA" id="ARBA00004651"/>
    </source>
</evidence>
<evidence type="ECO:0000256" key="4">
    <source>
        <dbReference type="ARBA" id="ARBA00022989"/>
    </source>
</evidence>
<keyword evidence="4 6" id="KW-1133">Transmembrane helix</keyword>
<evidence type="ECO:0000256" key="5">
    <source>
        <dbReference type="ARBA" id="ARBA00023136"/>
    </source>
</evidence>
<dbReference type="CDD" id="cd06173">
    <property type="entry name" value="MFS_MefA_like"/>
    <property type="match status" value="1"/>
</dbReference>
<name>A0A2A9HD96_TEPT2</name>
<dbReference type="EMBL" id="PDJQ01000001">
    <property type="protein sequence ID" value="PFG72976.1"/>
    <property type="molecule type" value="Genomic_DNA"/>
</dbReference>
<evidence type="ECO:0000256" key="2">
    <source>
        <dbReference type="ARBA" id="ARBA00022475"/>
    </source>
</evidence>
<evidence type="ECO:0000259" key="7">
    <source>
        <dbReference type="PROSITE" id="PS50850"/>
    </source>
</evidence>
<feature type="transmembrane region" description="Helical" evidence="6">
    <location>
        <begin position="292"/>
        <end position="311"/>
    </location>
</feature>
<dbReference type="PANTHER" id="PTHR23513:SF11">
    <property type="entry name" value="STAPHYLOFERRIN A TRANSPORTER"/>
    <property type="match status" value="1"/>
</dbReference>
<sequence>MSANALESRDFRLLFAGSVLVSFVMPMQFLTQVFWVQERYPEREVLFIGLLGASRGSAMILFGLVGGALADRMERRRLLIATQLAALAINGAIAALMLAEPFGAANVAVLLALTFAAAANMAVDQPARQAATPAIVGMAAVPSAIALQMVAQQVTFPLALPLVGFLNGRLEAGQVYAMTLLAWAGVLPLLFALRFRSRGQGAAGAGVVRNTWEGLRYTRGEPTIFAVIVLVLAIQLLGMPGPASLGPSWMRNVLGLSETQFGFMAMTWGLGTMAASLVFWKRSDLPGRGLTLWAGGAGFGLCALVFAYSRLVPLTALANFGLGFMLVTTMVSSTTIAQQRVEEAMRGRVMGLFPLAMGLAMLAAFPVGAAAQATSMEAVFPAMAWATLAAVAGAIALQPGLRREAPRTA</sequence>
<dbReference type="InterPro" id="IPR036259">
    <property type="entry name" value="MFS_trans_sf"/>
</dbReference>
<organism evidence="8 9">
    <name type="scientific">Tepidiforma thermophila (strain KCTC 52669 / CGMCC 1.13589 / G233)</name>
    <dbReference type="NCBI Taxonomy" id="2761530"/>
    <lineage>
        <taxon>Bacteria</taxon>
        <taxon>Bacillati</taxon>
        <taxon>Chloroflexota</taxon>
        <taxon>Tepidiformia</taxon>
        <taxon>Tepidiformales</taxon>
        <taxon>Tepidiformaceae</taxon>
        <taxon>Tepidiforma</taxon>
    </lineage>
</organism>
<accession>A0A2A9HD96</accession>
<feature type="transmembrane region" description="Helical" evidence="6">
    <location>
        <begin position="12"/>
        <end position="35"/>
    </location>
</feature>
<dbReference type="GO" id="GO:0022857">
    <property type="term" value="F:transmembrane transporter activity"/>
    <property type="evidence" value="ECO:0007669"/>
    <property type="project" value="InterPro"/>
</dbReference>
<comment type="subcellular location">
    <subcellularLocation>
        <location evidence="1">Cell membrane</location>
        <topology evidence="1">Multi-pass membrane protein</topology>
    </subcellularLocation>
</comment>
<keyword evidence="3 6" id="KW-0812">Transmembrane</keyword>
<feature type="transmembrane region" description="Helical" evidence="6">
    <location>
        <begin position="47"/>
        <end position="66"/>
    </location>
</feature>
<dbReference type="Pfam" id="PF07690">
    <property type="entry name" value="MFS_1"/>
    <property type="match status" value="1"/>
</dbReference>
<feature type="transmembrane region" description="Helical" evidence="6">
    <location>
        <begin position="78"/>
        <end position="98"/>
    </location>
</feature>
<gene>
    <name evidence="8" type="ORF">A9A59_0169</name>
</gene>
<dbReference type="InterPro" id="IPR011701">
    <property type="entry name" value="MFS"/>
</dbReference>
<dbReference type="PROSITE" id="PS50850">
    <property type="entry name" value="MFS"/>
    <property type="match status" value="1"/>
</dbReference>
<feature type="transmembrane region" description="Helical" evidence="6">
    <location>
        <begin position="175"/>
        <end position="193"/>
    </location>
</feature>
<proteinExistence type="predicted"/>
<dbReference type="PANTHER" id="PTHR23513">
    <property type="entry name" value="INTEGRAL MEMBRANE EFFLUX PROTEIN-RELATED"/>
    <property type="match status" value="1"/>
</dbReference>
<dbReference type="GO" id="GO:0005886">
    <property type="term" value="C:plasma membrane"/>
    <property type="evidence" value="ECO:0007669"/>
    <property type="project" value="UniProtKB-SubCell"/>
</dbReference>
<feature type="domain" description="Major facilitator superfamily (MFS) profile" evidence="7">
    <location>
        <begin position="224"/>
        <end position="409"/>
    </location>
</feature>
<feature type="transmembrane region" description="Helical" evidence="6">
    <location>
        <begin position="135"/>
        <end position="155"/>
    </location>
</feature>
<dbReference type="Gene3D" id="1.20.1250.20">
    <property type="entry name" value="MFS general substrate transporter like domains"/>
    <property type="match status" value="2"/>
</dbReference>
<dbReference type="RefSeq" id="WP_098502466.1">
    <property type="nucleotide sequence ID" value="NZ_PDJQ01000001.1"/>
</dbReference>
<feature type="transmembrane region" description="Helical" evidence="6">
    <location>
        <begin position="378"/>
        <end position="397"/>
    </location>
</feature>
<evidence type="ECO:0000256" key="3">
    <source>
        <dbReference type="ARBA" id="ARBA00022692"/>
    </source>
</evidence>
<feature type="transmembrane region" description="Helical" evidence="6">
    <location>
        <begin position="317"/>
        <end position="337"/>
    </location>
</feature>
<keyword evidence="9" id="KW-1185">Reference proteome</keyword>
<reference evidence="8 9" key="1">
    <citation type="submission" date="2017-09" db="EMBL/GenBank/DDBJ databases">
        <title>Sequencing the genomes of two abundant thermophiles in Great Basin hot springs: Thermocrinis jamiesonii and novel Chloroflexi Thermoflexus hugenholtzii.</title>
        <authorList>
            <person name="Hedlund B."/>
        </authorList>
    </citation>
    <scope>NUCLEOTIDE SEQUENCE [LARGE SCALE GENOMIC DNA]</scope>
    <source>
        <strain evidence="8 9">G233</strain>
    </source>
</reference>
<feature type="transmembrane region" description="Helical" evidence="6">
    <location>
        <begin position="349"/>
        <end position="372"/>
    </location>
</feature>
<evidence type="ECO:0000313" key="8">
    <source>
        <dbReference type="EMBL" id="PFG72976.1"/>
    </source>
</evidence>
<feature type="transmembrane region" description="Helical" evidence="6">
    <location>
        <begin position="223"/>
        <end position="241"/>
    </location>
</feature>
<evidence type="ECO:0000256" key="6">
    <source>
        <dbReference type="SAM" id="Phobius"/>
    </source>
</evidence>
<protein>
    <submittedName>
        <fullName evidence="8">Putative MFS family arabinose efflux permease</fullName>
    </submittedName>
</protein>
<keyword evidence="2" id="KW-1003">Cell membrane</keyword>
<keyword evidence="5 6" id="KW-0472">Membrane</keyword>
<dbReference type="AlphaFoldDB" id="A0A2A9HD96"/>
<dbReference type="Proteomes" id="UP000223071">
    <property type="component" value="Unassembled WGS sequence"/>
</dbReference>
<dbReference type="SUPFAM" id="SSF103473">
    <property type="entry name" value="MFS general substrate transporter"/>
    <property type="match status" value="1"/>
</dbReference>